<evidence type="ECO:0000256" key="2">
    <source>
        <dbReference type="ARBA" id="ARBA00022475"/>
    </source>
</evidence>
<evidence type="ECO:0000256" key="1">
    <source>
        <dbReference type="ARBA" id="ARBA00004651"/>
    </source>
</evidence>
<evidence type="ECO:0000256" key="3">
    <source>
        <dbReference type="ARBA" id="ARBA00022692"/>
    </source>
</evidence>
<dbReference type="AlphaFoldDB" id="A0A166R1Y2"/>
<name>A0A166R1Y2_PSEFL</name>
<organism evidence="7 8">
    <name type="scientific">Pseudomonas fluorescens</name>
    <dbReference type="NCBI Taxonomy" id="294"/>
    <lineage>
        <taxon>Bacteria</taxon>
        <taxon>Pseudomonadati</taxon>
        <taxon>Pseudomonadota</taxon>
        <taxon>Gammaproteobacteria</taxon>
        <taxon>Pseudomonadales</taxon>
        <taxon>Pseudomonadaceae</taxon>
        <taxon>Pseudomonas</taxon>
    </lineage>
</organism>
<dbReference type="EMBL" id="LUKJ01000001">
    <property type="protein sequence ID" value="KZN21184.1"/>
    <property type="molecule type" value="Genomic_DNA"/>
</dbReference>
<evidence type="ECO:0000256" key="6">
    <source>
        <dbReference type="SAM" id="Phobius"/>
    </source>
</evidence>
<accession>A0A166R1Y2</accession>
<protein>
    <recommendedName>
        <fullName evidence="9">Polysaccharide biosynthesis protein</fullName>
    </recommendedName>
</protein>
<feature type="transmembrane region" description="Helical" evidence="6">
    <location>
        <begin position="86"/>
        <end position="107"/>
    </location>
</feature>
<reference evidence="7 8" key="2">
    <citation type="journal article" date="2018" name="Nature">
        <title>Mutant phenotypes for thousands of bacterial genes of unknown function.</title>
        <authorList>
            <person name="Price M.N."/>
            <person name="Wetmore K.M."/>
            <person name="Waters R.J."/>
            <person name="Callaghan M."/>
            <person name="Ray J."/>
            <person name="Liu H."/>
            <person name="Kuehl J.V."/>
            <person name="Melnyk R.A."/>
            <person name="Lamson J.S."/>
            <person name="Suh Y."/>
            <person name="Carlson H.K."/>
            <person name="Esquivel Z."/>
            <person name="Sadeeshkumar H."/>
            <person name="Chakraborty R."/>
            <person name="Zane G.M."/>
            <person name="Rubin B.E."/>
            <person name="Wall J.D."/>
            <person name="Visel A."/>
            <person name="Bristow J."/>
            <person name="Blow M.J."/>
            <person name="Arkin A.P."/>
            <person name="Deutschbauer A.M."/>
        </authorList>
    </citation>
    <scope>NUCLEOTIDE SEQUENCE [LARGE SCALE GENOMIC DNA]</scope>
    <source>
        <strain evidence="7 8">FW300-N1B4</strain>
    </source>
</reference>
<gene>
    <name evidence="7" type="ORF">A1D17_01780</name>
</gene>
<keyword evidence="2" id="KW-1003">Cell membrane</keyword>
<proteinExistence type="predicted"/>
<evidence type="ECO:0000313" key="8">
    <source>
        <dbReference type="Proteomes" id="UP000076489"/>
    </source>
</evidence>
<feature type="transmembrane region" description="Helical" evidence="6">
    <location>
        <begin position="334"/>
        <end position="353"/>
    </location>
</feature>
<feature type="transmembrane region" description="Helical" evidence="6">
    <location>
        <begin position="174"/>
        <end position="193"/>
    </location>
</feature>
<comment type="caution">
    <text evidence="7">The sequence shown here is derived from an EMBL/GenBank/DDBJ whole genome shotgun (WGS) entry which is preliminary data.</text>
</comment>
<evidence type="ECO:0008006" key="9">
    <source>
        <dbReference type="Google" id="ProtNLM"/>
    </source>
</evidence>
<dbReference type="OrthoDB" id="8046861at2"/>
<dbReference type="Proteomes" id="UP000076489">
    <property type="component" value="Unassembled WGS sequence"/>
</dbReference>
<feature type="transmembrane region" description="Helical" evidence="6">
    <location>
        <begin position="214"/>
        <end position="232"/>
    </location>
</feature>
<feature type="transmembrane region" description="Helical" evidence="6">
    <location>
        <begin position="113"/>
        <end position="131"/>
    </location>
</feature>
<dbReference type="RefSeq" id="WP_063340363.1">
    <property type="nucleotide sequence ID" value="NZ_LUKJ01000001.1"/>
</dbReference>
<feature type="transmembrane region" description="Helical" evidence="6">
    <location>
        <begin position="393"/>
        <end position="413"/>
    </location>
</feature>
<keyword evidence="4 6" id="KW-1133">Transmembrane helix</keyword>
<feature type="transmembrane region" description="Helical" evidence="6">
    <location>
        <begin position="143"/>
        <end position="162"/>
    </location>
</feature>
<feature type="transmembrane region" description="Helical" evidence="6">
    <location>
        <begin position="365"/>
        <end position="387"/>
    </location>
</feature>
<dbReference type="PANTHER" id="PTHR30250:SF11">
    <property type="entry name" value="O-ANTIGEN TRANSPORTER-RELATED"/>
    <property type="match status" value="1"/>
</dbReference>
<evidence type="ECO:0000313" key="7">
    <source>
        <dbReference type="EMBL" id="KZN21184.1"/>
    </source>
</evidence>
<comment type="subcellular location">
    <subcellularLocation>
        <location evidence="1">Cell membrane</location>
        <topology evidence="1">Multi-pass membrane protein</topology>
    </subcellularLocation>
</comment>
<keyword evidence="3 6" id="KW-0812">Transmembrane</keyword>
<keyword evidence="5 6" id="KW-0472">Membrane</keyword>
<dbReference type="PANTHER" id="PTHR30250">
    <property type="entry name" value="PST FAMILY PREDICTED COLANIC ACID TRANSPORTER"/>
    <property type="match status" value="1"/>
</dbReference>
<feature type="transmembrane region" description="Helical" evidence="6">
    <location>
        <begin position="297"/>
        <end position="322"/>
    </location>
</feature>
<feature type="transmembrane region" description="Helical" evidence="6">
    <location>
        <begin position="12"/>
        <end position="32"/>
    </location>
</feature>
<dbReference type="InterPro" id="IPR050833">
    <property type="entry name" value="Poly_Biosynth_Transport"/>
</dbReference>
<dbReference type="GO" id="GO:0005886">
    <property type="term" value="C:plasma membrane"/>
    <property type="evidence" value="ECO:0007669"/>
    <property type="project" value="UniProtKB-SubCell"/>
</dbReference>
<feature type="transmembrane region" description="Helical" evidence="6">
    <location>
        <begin position="44"/>
        <end position="66"/>
    </location>
</feature>
<evidence type="ECO:0000256" key="4">
    <source>
        <dbReference type="ARBA" id="ARBA00022989"/>
    </source>
</evidence>
<sequence length="418" mass="47404">MVLLRKILNAQLISAALRVITLICKLVFVIYLGGKLSLSDLGDYGLIAAMTSYSIYFIGLEAHSYVNRKGIGEDSNKWRVLIDKQLGLYLFTSLVFLVITLLLSQLHALQFKYLYFFLGITLVEHFGQESYRTLIALRDQLAASLSLFFRAASWVIITVLIFQLEIYRVELTDIFSMWLVFGAISTIATYIYISKRYTNAWYFTPKLDYRWSVSAIKTALIFLMATLSLRLMQVLDRVIINATSDKETLGIYVFYTSLSMAASALYMFFGPSRIYPVLVALHKGDDKAQFKIVSKKLLFISFLMGAFFCLAIPSFLVVASFFSNSQLFHIQQNPLLLMLVLGALLANAINLGYQYILYCKNLDRVILLSNCIGLSASILYLVVIYCVYQVDAINVAVAVLLFYLASIAFKFFINKQTQ</sequence>
<evidence type="ECO:0000256" key="5">
    <source>
        <dbReference type="ARBA" id="ARBA00023136"/>
    </source>
</evidence>
<reference evidence="8" key="1">
    <citation type="submission" date="2016-03" db="EMBL/GenBank/DDBJ databases">
        <authorList>
            <person name="Ray J."/>
            <person name="Price M."/>
            <person name="Deutschbauer A."/>
        </authorList>
    </citation>
    <scope>NUCLEOTIDE SEQUENCE [LARGE SCALE GENOMIC DNA]</scope>
    <source>
        <strain evidence="8">FW300-N1B4</strain>
    </source>
</reference>
<feature type="transmembrane region" description="Helical" evidence="6">
    <location>
        <begin position="252"/>
        <end position="269"/>
    </location>
</feature>